<protein>
    <submittedName>
        <fullName evidence="1">GH11054</fullName>
    </submittedName>
</protein>
<evidence type="ECO:0000313" key="1">
    <source>
        <dbReference type="EMBL" id="EDW03100.1"/>
    </source>
</evidence>
<gene>
    <name evidence="1" type="primary">Dgri\GH11054</name>
    <name evidence="1" type="ORF">Dgri_GH11054</name>
</gene>
<organism evidence="2">
    <name type="scientific">Drosophila grimshawi</name>
    <name type="common">Hawaiian fruit fly</name>
    <name type="synonym">Idiomyia grimshawi</name>
    <dbReference type="NCBI Taxonomy" id="7222"/>
    <lineage>
        <taxon>Eukaryota</taxon>
        <taxon>Metazoa</taxon>
        <taxon>Ecdysozoa</taxon>
        <taxon>Arthropoda</taxon>
        <taxon>Hexapoda</taxon>
        <taxon>Insecta</taxon>
        <taxon>Pterygota</taxon>
        <taxon>Neoptera</taxon>
        <taxon>Endopterygota</taxon>
        <taxon>Diptera</taxon>
        <taxon>Brachycera</taxon>
        <taxon>Muscomorpha</taxon>
        <taxon>Ephydroidea</taxon>
        <taxon>Drosophilidae</taxon>
        <taxon>Drosophila</taxon>
        <taxon>Hawaiian Drosophila</taxon>
    </lineage>
</organism>
<dbReference type="HOGENOM" id="CLU_2500250_0_0_1"/>
<sequence length="86" mass="9465">MLNLIRMLMLVHLKFKWPKISSCGALCANCNAAVKDFICNINRSIILLSASSSSRALITLMASICQQTDAMELQDGVERDSGVEFN</sequence>
<dbReference type="EMBL" id="CH916368">
    <property type="protein sequence ID" value="EDW03100.1"/>
    <property type="molecule type" value="Genomic_DNA"/>
</dbReference>
<dbReference type="InParanoid" id="B4JCE6"/>
<keyword evidence="2" id="KW-1185">Reference proteome</keyword>
<reference evidence="1 2" key="1">
    <citation type="journal article" date="2007" name="Nature">
        <title>Evolution of genes and genomes on the Drosophila phylogeny.</title>
        <authorList>
            <consortium name="Drosophila 12 Genomes Consortium"/>
            <person name="Clark A.G."/>
            <person name="Eisen M.B."/>
            <person name="Smith D.R."/>
            <person name="Bergman C.M."/>
            <person name="Oliver B."/>
            <person name="Markow T.A."/>
            <person name="Kaufman T.C."/>
            <person name="Kellis M."/>
            <person name="Gelbart W."/>
            <person name="Iyer V.N."/>
            <person name="Pollard D.A."/>
            <person name="Sackton T.B."/>
            <person name="Larracuente A.M."/>
            <person name="Singh N.D."/>
            <person name="Abad J.P."/>
            <person name="Abt D.N."/>
            <person name="Adryan B."/>
            <person name="Aguade M."/>
            <person name="Akashi H."/>
            <person name="Anderson W.W."/>
            <person name="Aquadro C.F."/>
            <person name="Ardell D.H."/>
            <person name="Arguello R."/>
            <person name="Artieri C.G."/>
            <person name="Barbash D.A."/>
            <person name="Barker D."/>
            <person name="Barsanti P."/>
            <person name="Batterham P."/>
            <person name="Batzoglou S."/>
            <person name="Begun D."/>
            <person name="Bhutkar A."/>
            <person name="Blanco E."/>
            <person name="Bosak S.A."/>
            <person name="Bradley R.K."/>
            <person name="Brand A.D."/>
            <person name="Brent M.R."/>
            <person name="Brooks A.N."/>
            <person name="Brown R.H."/>
            <person name="Butlin R.K."/>
            <person name="Caggese C."/>
            <person name="Calvi B.R."/>
            <person name="Bernardo de Carvalho A."/>
            <person name="Caspi A."/>
            <person name="Castrezana S."/>
            <person name="Celniker S.E."/>
            <person name="Chang J.L."/>
            <person name="Chapple C."/>
            <person name="Chatterji S."/>
            <person name="Chinwalla A."/>
            <person name="Civetta A."/>
            <person name="Clifton S.W."/>
            <person name="Comeron J.M."/>
            <person name="Costello J.C."/>
            <person name="Coyne J.A."/>
            <person name="Daub J."/>
            <person name="David R.G."/>
            <person name="Delcher A.L."/>
            <person name="Delehaunty K."/>
            <person name="Do C.B."/>
            <person name="Ebling H."/>
            <person name="Edwards K."/>
            <person name="Eickbush T."/>
            <person name="Evans J.D."/>
            <person name="Filipski A."/>
            <person name="Findeiss S."/>
            <person name="Freyhult E."/>
            <person name="Fulton L."/>
            <person name="Fulton R."/>
            <person name="Garcia A.C."/>
            <person name="Gardiner A."/>
            <person name="Garfield D.A."/>
            <person name="Garvin B.E."/>
            <person name="Gibson G."/>
            <person name="Gilbert D."/>
            <person name="Gnerre S."/>
            <person name="Godfrey J."/>
            <person name="Good R."/>
            <person name="Gotea V."/>
            <person name="Gravely B."/>
            <person name="Greenberg A.J."/>
            <person name="Griffiths-Jones S."/>
            <person name="Gross S."/>
            <person name="Guigo R."/>
            <person name="Gustafson E.A."/>
            <person name="Haerty W."/>
            <person name="Hahn M.W."/>
            <person name="Halligan D.L."/>
            <person name="Halpern A.L."/>
            <person name="Halter G.M."/>
            <person name="Han M.V."/>
            <person name="Heger A."/>
            <person name="Hillier L."/>
            <person name="Hinrichs A.S."/>
            <person name="Holmes I."/>
            <person name="Hoskins R.A."/>
            <person name="Hubisz M.J."/>
            <person name="Hultmark D."/>
            <person name="Huntley M.A."/>
            <person name="Jaffe D.B."/>
            <person name="Jagadeeshan S."/>
            <person name="Jeck W.R."/>
            <person name="Johnson J."/>
            <person name="Jones C.D."/>
            <person name="Jordan W.C."/>
            <person name="Karpen G.H."/>
            <person name="Kataoka E."/>
            <person name="Keightley P.D."/>
            <person name="Kheradpour P."/>
            <person name="Kirkness E.F."/>
            <person name="Koerich L.B."/>
            <person name="Kristiansen K."/>
            <person name="Kudrna D."/>
            <person name="Kulathinal R.J."/>
            <person name="Kumar S."/>
            <person name="Kwok R."/>
            <person name="Lander E."/>
            <person name="Langley C.H."/>
            <person name="Lapoint R."/>
            <person name="Lazzaro B.P."/>
            <person name="Lee S.J."/>
            <person name="Levesque L."/>
            <person name="Li R."/>
            <person name="Lin C.F."/>
            <person name="Lin M.F."/>
            <person name="Lindblad-Toh K."/>
            <person name="Llopart A."/>
            <person name="Long M."/>
            <person name="Low L."/>
            <person name="Lozovsky E."/>
            <person name="Lu J."/>
            <person name="Luo M."/>
            <person name="Machado C.A."/>
            <person name="Makalowski W."/>
            <person name="Marzo M."/>
            <person name="Matsuda M."/>
            <person name="Matzkin L."/>
            <person name="McAllister B."/>
            <person name="McBride C.S."/>
            <person name="McKernan B."/>
            <person name="McKernan K."/>
            <person name="Mendez-Lago M."/>
            <person name="Minx P."/>
            <person name="Mollenhauer M.U."/>
            <person name="Montooth K."/>
            <person name="Mount S.M."/>
            <person name="Mu X."/>
            <person name="Myers E."/>
            <person name="Negre B."/>
            <person name="Newfeld S."/>
            <person name="Nielsen R."/>
            <person name="Noor M.A."/>
            <person name="O'Grady P."/>
            <person name="Pachter L."/>
            <person name="Papaceit M."/>
            <person name="Parisi M.J."/>
            <person name="Parisi M."/>
            <person name="Parts L."/>
            <person name="Pedersen J.S."/>
            <person name="Pesole G."/>
            <person name="Phillippy A.M."/>
            <person name="Ponting C.P."/>
            <person name="Pop M."/>
            <person name="Porcelli D."/>
            <person name="Powell J.R."/>
            <person name="Prohaska S."/>
            <person name="Pruitt K."/>
            <person name="Puig M."/>
            <person name="Quesneville H."/>
            <person name="Ram K.R."/>
            <person name="Rand D."/>
            <person name="Rasmussen M.D."/>
            <person name="Reed L.K."/>
            <person name="Reenan R."/>
            <person name="Reily A."/>
            <person name="Remington K.A."/>
            <person name="Rieger T.T."/>
            <person name="Ritchie M.G."/>
            <person name="Robin C."/>
            <person name="Rogers Y.H."/>
            <person name="Rohde C."/>
            <person name="Rozas J."/>
            <person name="Rubenfield M.J."/>
            <person name="Ruiz A."/>
            <person name="Russo S."/>
            <person name="Salzberg S.L."/>
            <person name="Sanchez-Gracia A."/>
            <person name="Saranga D.J."/>
            <person name="Sato H."/>
            <person name="Schaeffer S.W."/>
            <person name="Schatz M.C."/>
            <person name="Schlenke T."/>
            <person name="Schwartz R."/>
            <person name="Segarra C."/>
            <person name="Singh R.S."/>
            <person name="Sirot L."/>
            <person name="Sirota M."/>
            <person name="Sisneros N.B."/>
            <person name="Smith C.D."/>
            <person name="Smith T.F."/>
            <person name="Spieth J."/>
            <person name="Stage D.E."/>
            <person name="Stark A."/>
            <person name="Stephan W."/>
            <person name="Strausberg R.L."/>
            <person name="Strempel S."/>
            <person name="Sturgill D."/>
            <person name="Sutton G."/>
            <person name="Sutton G.G."/>
            <person name="Tao W."/>
            <person name="Teichmann S."/>
            <person name="Tobari Y.N."/>
            <person name="Tomimura Y."/>
            <person name="Tsolas J.M."/>
            <person name="Valente V.L."/>
            <person name="Venter E."/>
            <person name="Venter J.C."/>
            <person name="Vicario S."/>
            <person name="Vieira F.G."/>
            <person name="Vilella A.J."/>
            <person name="Villasante A."/>
            <person name="Walenz B."/>
            <person name="Wang J."/>
            <person name="Wasserman M."/>
            <person name="Watts T."/>
            <person name="Wilson D."/>
            <person name="Wilson R.K."/>
            <person name="Wing R.A."/>
            <person name="Wolfner M.F."/>
            <person name="Wong A."/>
            <person name="Wong G.K."/>
            <person name="Wu C.I."/>
            <person name="Wu G."/>
            <person name="Yamamoto D."/>
            <person name="Yang H.P."/>
            <person name="Yang S.P."/>
            <person name="Yorke J.A."/>
            <person name="Yoshida K."/>
            <person name="Zdobnov E."/>
            <person name="Zhang P."/>
            <person name="Zhang Y."/>
            <person name="Zimin A.V."/>
            <person name="Baldwin J."/>
            <person name="Abdouelleil A."/>
            <person name="Abdulkadir J."/>
            <person name="Abebe A."/>
            <person name="Abera B."/>
            <person name="Abreu J."/>
            <person name="Acer S.C."/>
            <person name="Aftuck L."/>
            <person name="Alexander A."/>
            <person name="An P."/>
            <person name="Anderson E."/>
            <person name="Anderson S."/>
            <person name="Arachi H."/>
            <person name="Azer M."/>
            <person name="Bachantsang P."/>
            <person name="Barry A."/>
            <person name="Bayul T."/>
            <person name="Berlin A."/>
            <person name="Bessette D."/>
            <person name="Bloom T."/>
            <person name="Blye J."/>
            <person name="Boguslavskiy L."/>
            <person name="Bonnet C."/>
            <person name="Boukhgalter B."/>
            <person name="Bourzgui I."/>
            <person name="Brown A."/>
            <person name="Cahill P."/>
            <person name="Channer S."/>
            <person name="Cheshatsang Y."/>
            <person name="Chuda L."/>
            <person name="Citroen M."/>
            <person name="Collymore A."/>
            <person name="Cooke P."/>
            <person name="Costello M."/>
            <person name="D'Aco K."/>
            <person name="Daza R."/>
            <person name="De Haan G."/>
            <person name="DeGray S."/>
            <person name="DeMaso C."/>
            <person name="Dhargay N."/>
            <person name="Dooley K."/>
            <person name="Dooley E."/>
            <person name="Doricent M."/>
            <person name="Dorje P."/>
            <person name="Dorjee K."/>
            <person name="Dupes A."/>
            <person name="Elong R."/>
            <person name="Falk J."/>
            <person name="Farina A."/>
            <person name="Faro S."/>
            <person name="Ferguson D."/>
            <person name="Fisher S."/>
            <person name="Foley C.D."/>
            <person name="Franke A."/>
            <person name="Friedrich D."/>
            <person name="Gadbois L."/>
            <person name="Gearin G."/>
            <person name="Gearin C.R."/>
            <person name="Giannoukos G."/>
            <person name="Goode T."/>
            <person name="Graham J."/>
            <person name="Grandbois E."/>
            <person name="Grewal S."/>
            <person name="Gyaltsen K."/>
            <person name="Hafez N."/>
            <person name="Hagos B."/>
            <person name="Hall J."/>
            <person name="Henson C."/>
            <person name="Hollinger A."/>
            <person name="Honan T."/>
            <person name="Huard M.D."/>
            <person name="Hughes L."/>
            <person name="Hurhula B."/>
            <person name="Husby M.E."/>
            <person name="Kamat A."/>
            <person name="Kanga B."/>
            <person name="Kashin S."/>
            <person name="Khazanovich D."/>
            <person name="Kisner P."/>
            <person name="Lance K."/>
            <person name="Lara M."/>
            <person name="Lee W."/>
            <person name="Lennon N."/>
            <person name="Letendre F."/>
            <person name="LeVine R."/>
            <person name="Lipovsky A."/>
            <person name="Liu X."/>
            <person name="Liu J."/>
            <person name="Liu S."/>
            <person name="Lokyitsang T."/>
            <person name="Lokyitsang Y."/>
            <person name="Lubonja R."/>
            <person name="Lui A."/>
            <person name="MacDonald P."/>
            <person name="Magnisalis V."/>
            <person name="Maru K."/>
            <person name="Matthews C."/>
            <person name="McCusker W."/>
            <person name="McDonough S."/>
            <person name="Mehta T."/>
            <person name="Meldrim J."/>
            <person name="Meneus L."/>
            <person name="Mihai O."/>
            <person name="Mihalev A."/>
            <person name="Mihova T."/>
            <person name="Mittelman R."/>
            <person name="Mlenga V."/>
            <person name="Montmayeur A."/>
            <person name="Mulrain L."/>
            <person name="Navidi A."/>
            <person name="Naylor J."/>
            <person name="Negash T."/>
            <person name="Nguyen T."/>
            <person name="Nguyen N."/>
            <person name="Nicol R."/>
            <person name="Norbu C."/>
            <person name="Norbu N."/>
            <person name="Novod N."/>
            <person name="O'Neill B."/>
            <person name="Osman S."/>
            <person name="Markiewicz E."/>
            <person name="Oyono O.L."/>
            <person name="Patti C."/>
            <person name="Phunkhang P."/>
            <person name="Pierre F."/>
            <person name="Priest M."/>
            <person name="Raghuraman S."/>
            <person name="Rege F."/>
            <person name="Reyes R."/>
            <person name="Rise C."/>
            <person name="Rogov P."/>
            <person name="Ross K."/>
            <person name="Ryan E."/>
            <person name="Settipalli S."/>
            <person name="Shea T."/>
            <person name="Sherpa N."/>
            <person name="Shi L."/>
            <person name="Shih D."/>
            <person name="Sparrow T."/>
            <person name="Spaulding J."/>
            <person name="Stalker J."/>
            <person name="Stange-Thomann N."/>
            <person name="Stavropoulos S."/>
            <person name="Stone C."/>
            <person name="Strader C."/>
            <person name="Tesfaye S."/>
            <person name="Thomson T."/>
            <person name="Thoulutsang Y."/>
            <person name="Thoulutsang D."/>
            <person name="Topham K."/>
            <person name="Topping I."/>
            <person name="Tsamla T."/>
            <person name="Vassiliev H."/>
            <person name="Vo A."/>
            <person name="Wangchuk T."/>
            <person name="Wangdi T."/>
            <person name="Weiand M."/>
            <person name="Wilkinson J."/>
            <person name="Wilson A."/>
            <person name="Yadav S."/>
            <person name="Young G."/>
            <person name="Yu Q."/>
            <person name="Zembek L."/>
            <person name="Zhong D."/>
            <person name="Zimmer A."/>
            <person name="Zwirko Z."/>
            <person name="Jaffe D.B."/>
            <person name="Alvarez P."/>
            <person name="Brockman W."/>
            <person name="Butler J."/>
            <person name="Chin C."/>
            <person name="Gnerre S."/>
            <person name="Grabherr M."/>
            <person name="Kleber M."/>
            <person name="Mauceli E."/>
            <person name="MacCallum I."/>
        </authorList>
    </citation>
    <scope>NUCLEOTIDE SEQUENCE [LARGE SCALE GENOMIC DNA]</scope>
    <source>
        <strain evidence="2">Tucson 15287-2541.00</strain>
    </source>
</reference>
<proteinExistence type="predicted"/>
<dbReference type="Proteomes" id="UP000001070">
    <property type="component" value="Unassembled WGS sequence"/>
</dbReference>
<evidence type="ECO:0000313" key="2">
    <source>
        <dbReference type="Proteomes" id="UP000001070"/>
    </source>
</evidence>
<name>B4JCE6_DROGR</name>
<dbReference type="AlphaFoldDB" id="B4JCE6"/>
<accession>B4JCE6</accession>